<name>A0A841FWG8_9ACTN</name>
<organism evidence="1 2">
    <name type="scientific">Phytomonospora endophytica</name>
    <dbReference type="NCBI Taxonomy" id="714109"/>
    <lineage>
        <taxon>Bacteria</taxon>
        <taxon>Bacillati</taxon>
        <taxon>Actinomycetota</taxon>
        <taxon>Actinomycetes</taxon>
        <taxon>Micromonosporales</taxon>
        <taxon>Micromonosporaceae</taxon>
        <taxon>Phytomonospora</taxon>
    </lineage>
</organism>
<evidence type="ECO:0000313" key="2">
    <source>
        <dbReference type="Proteomes" id="UP000548476"/>
    </source>
</evidence>
<dbReference type="RefSeq" id="WP_184789667.1">
    <property type="nucleotide sequence ID" value="NZ_BONT01000058.1"/>
</dbReference>
<dbReference type="Proteomes" id="UP000548476">
    <property type="component" value="Unassembled WGS sequence"/>
</dbReference>
<gene>
    <name evidence="1" type="ORF">HNR73_004702</name>
</gene>
<accession>A0A841FWG8</accession>
<sequence length="65" mass="7389">MNADELRDMWAAWDAHDQVIAPYRVCREGCREEWPCSPRRAADAGLRDMGIDPYAVRRGEATIPA</sequence>
<evidence type="ECO:0000313" key="1">
    <source>
        <dbReference type="EMBL" id="MBB6036829.1"/>
    </source>
</evidence>
<protein>
    <submittedName>
        <fullName evidence="1">Uncharacterized protein</fullName>
    </submittedName>
</protein>
<keyword evidence="2" id="KW-1185">Reference proteome</keyword>
<dbReference type="EMBL" id="JACHGT010000010">
    <property type="protein sequence ID" value="MBB6036829.1"/>
    <property type="molecule type" value="Genomic_DNA"/>
</dbReference>
<reference evidence="1 2" key="1">
    <citation type="submission" date="2020-08" db="EMBL/GenBank/DDBJ databases">
        <title>Genomic Encyclopedia of Type Strains, Phase IV (KMG-IV): sequencing the most valuable type-strain genomes for metagenomic binning, comparative biology and taxonomic classification.</title>
        <authorList>
            <person name="Goeker M."/>
        </authorList>
    </citation>
    <scope>NUCLEOTIDE SEQUENCE [LARGE SCALE GENOMIC DNA]</scope>
    <source>
        <strain evidence="1 2">YIM 65646</strain>
    </source>
</reference>
<dbReference type="AlphaFoldDB" id="A0A841FWG8"/>
<comment type="caution">
    <text evidence="1">The sequence shown here is derived from an EMBL/GenBank/DDBJ whole genome shotgun (WGS) entry which is preliminary data.</text>
</comment>
<proteinExistence type="predicted"/>